<organism evidence="17">
    <name type="scientific">hydrothermal vent metagenome</name>
    <dbReference type="NCBI Taxonomy" id="652676"/>
    <lineage>
        <taxon>unclassified sequences</taxon>
        <taxon>metagenomes</taxon>
        <taxon>ecological metagenomes</taxon>
    </lineage>
</organism>
<dbReference type="SUPFAM" id="SSF56672">
    <property type="entry name" value="DNA/RNA polymerases"/>
    <property type="match status" value="1"/>
</dbReference>
<evidence type="ECO:0000256" key="4">
    <source>
        <dbReference type="ARBA" id="ARBA00022695"/>
    </source>
</evidence>
<keyword evidence="5" id="KW-0235">DNA replication</keyword>
<keyword evidence="7" id="KW-0227">DNA damage</keyword>
<dbReference type="PRINTS" id="PR00868">
    <property type="entry name" value="DNAPOLI"/>
</dbReference>
<evidence type="ECO:0000256" key="10">
    <source>
        <dbReference type="ARBA" id="ARBA00022932"/>
    </source>
</evidence>
<name>A0A3B1BW96_9ZZZZ</name>
<dbReference type="SMART" id="SM00279">
    <property type="entry name" value="HhH2"/>
    <property type="match status" value="1"/>
</dbReference>
<dbReference type="GO" id="GO:0006302">
    <property type="term" value="P:double-strand break repair"/>
    <property type="evidence" value="ECO:0007669"/>
    <property type="project" value="TreeGrafter"/>
</dbReference>
<dbReference type="Pfam" id="PF01367">
    <property type="entry name" value="5_3_exonuc"/>
    <property type="match status" value="1"/>
</dbReference>
<keyword evidence="9" id="KW-0269">Exonuclease</keyword>
<dbReference type="Pfam" id="PF00476">
    <property type="entry name" value="DNA_pol_A"/>
    <property type="match status" value="1"/>
</dbReference>
<dbReference type="FunFam" id="1.10.150.20:FF:000002">
    <property type="entry name" value="DNA polymerase I"/>
    <property type="match status" value="1"/>
</dbReference>
<dbReference type="InterPro" id="IPR020046">
    <property type="entry name" value="5-3_exonucl_a-hlix_arch_N"/>
</dbReference>
<dbReference type="SUPFAM" id="SSF88723">
    <property type="entry name" value="PIN domain-like"/>
    <property type="match status" value="1"/>
</dbReference>
<gene>
    <name evidence="17" type="ORF">MNBD_IGNAVI01-2239</name>
</gene>
<dbReference type="Gene3D" id="3.30.420.10">
    <property type="entry name" value="Ribonuclease H-like superfamily/Ribonuclease H"/>
    <property type="match status" value="1"/>
</dbReference>
<evidence type="ECO:0000256" key="1">
    <source>
        <dbReference type="ARBA" id="ARBA00007705"/>
    </source>
</evidence>
<dbReference type="GO" id="GO:0006261">
    <property type="term" value="P:DNA-templated DNA replication"/>
    <property type="evidence" value="ECO:0007669"/>
    <property type="project" value="InterPro"/>
</dbReference>
<dbReference type="SUPFAM" id="SSF53098">
    <property type="entry name" value="Ribonuclease H-like"/>
    <property type="match status" value="1"/>
</dbReference>
<accession>A0A3B1BW96</accession>
<dbReference type="InterPro" id="IPR002562">
    <property type="entry name" value="3'-5'_exonuclease_dom"/>
</dbReference>
<dbReference type="EMBL" id="UOGD01000114">
    <property type="protein sequence ID" value="VAX18771.1"/>
    <property type="molecule type" value="Genomic_DNA"/>
</dbReference>
<dbReference type="SMART" id="SM00482">
    <property type="entry name" value="POLAc"/>
    <property type="match status" value="1"/>
</dbReference>
<dbReference type="InterPro" id="IPR002421">
    <property type="entry name" value="5-3_exonuclease"/>
</dbReference>
<dbReference type="Pfam" id="PF02739">
    <property type="entry name" value="5_3_exonuc_N"/>
    <property type="match status" value="1"/>
</dbReference>
<evidence type="ECO:0000256" key="11">
    <source>
        <dbReference type="ARBA" id="ARBA00023125"/>
    </source>
</evidence>
<dbReference type="GO" id="GO:0003677">
    <property type="term" value="F:DNA binding"/>
    <property type="evidence" value="ECO:0007669"/>
    <property type="project" value="UniProtKB-KW"/>
</dbReference>
<evidence type="ECO:0000256" key="13">
    <source>
        <dbReference type="ARBA" id="ARBA00049244"/>
    </source>
</evidence>
<dbReference type="InterPro" id="IPR018320">
    <property type="entry name" value="DNA_polymerase_1"/>
</dbReference>
<evidence type="ECO:0000256" key="2">
    <source>
        <dbReference type="ARBA" id="ARBA00012417"/>
    </source>
</evidence>
<dbReference type="CDD" id="cd09859">
    <property type="entry name" value="PIN_53EXO"/>
    <property type="match status" value="1"/>
</dbReference>
<dbReference type="PANTHER" id="PTHR10133">
    <property type="entry name" value="DNA POLYMERASE I"/>
    <property type="match status" value="1"/>
</dbReference>
<dbReference type="NCBIfam" id="TIGR00593">
    <property type="entry name" value="pola"/>
    <property type="match status" value="1"/>
</dbReference>
<dbReference type="InterPro" id="IPR036397">
    <property type="entry name" value="RNaseH_sf"/>
</dbReference>
<dbReference type="CDD" id="cd09898">
    <property type="entry name" value="H3TH_53EXO"/>
    <property type="match status" value="1"/>
</dbReference>
<dbReference type="CDD" id="cd06139">
    <property type="entry name" value="DNA_polA_I_Ecoli_like_exo"/>
    <property type="match status" value="1"/>
</dbReference>
<dbReference type="AlphaFoldDB" id="A0A3B1BW96"/>
<dbReference type="InterPro" id="IPR020045">
    <property type="entry name" value="DNA_polI_H3TH"/>
</dbReference>
<keyword evidence="4 17" id="KW-0548">Nucleotidyltransferase</keyword>
<keyword evidence="11" id="KW-0238">DNA-binding</keyword>
<dbReference type="GO" id="GO:0003887">
    <property type="term" value="F:DNA-directed DNA polymerase activity"/>
    <property type="evidence" value="ECO:0007669"/>
    <property type="project" value="UniProtKB-KW"/>
</dbReference>
<dbReference type="Gene3D" id="3.30.70.370">
    <property type="match status" value="1"/>
</dbReference>
<feature type="domain" description="DNA-directed DNA polymerase family A palm" evidence="16">
    <location>
        <begin position="679"/>
        <end position="886"/>
    </location>
</feature>
<evidence type="ECO:0000256" key="8">
    <source>
        <dbReference type="ARBA" id="ARBA00022801"/>
    </source>
</evidence>
<dbReference type="GO" id="GO:0008408">
    <property type="term" value="F:3'-5' exonuclease activity"/>
    <property type="evidence" value="ECO:0007669"/>
    <property type="project" value="InterPro"/>
</dbReference>
<dbReference type="SMART" id="SM00475">
    <property type="entry name" value="53EXOc"/>
    <property type="match status" value="1"/>
</dbReference>
<evidence type="ECO:0000256" key="9">
    <source>
        <dbReference type="ARBA" id="ARBA00022839"/>
    </source>
</evidence>
<protein>
    <recommendedName>
        <fullName evidence="2">DNA-directed DNA polymerase</fullName>
        <ecNumber evidence="2">2.7.7.7</ecNumber>
    </recommendedName>
</protein>
<dbReference type="InterPro" id="IPR029060">
    <property type="entry name" value="PIN-like_dom_sf"/>
</dbReference>
<evidence type="ECO:0000259" key="14">
    <source>
        <dbReference type="SMART" id="SM00474"/>
    </source>
</evidence>
<dbReference type="InterPro" id="IPR012337">
    <property type="entry name" value="RNaseH-like_sf"/>
</dbReference>
<dbReference type="PROSITE" id="PS00447">
    <property type="entry name" value="DNA_POLYMERASE_A"/>
    <property type="match status" value="1"/>
</dbReference>
<dbReference type="InterPro" id="IPR001098">
    <property type="entry name" value="DNA-dir_DNA_pol_A_palm_dom"/>
</dbReference>
<dbReference type="FunFam" id="1.10.150.20:FF:000003">
    <property type="entry name" value="DNA polymerase I"/>
    <property type="match status" value="1"/>
</dbReference>
<dbReference type="InterPro" id="IPR043502">
    <property type="entry name" value="DNA/RNA_pol_sf"/>
</dbReference>
<dbReference type="CDD" id="cd08637">
    <property type="entry name" value="DNA_pol_A_pol_I_C"/>
    <property type="match status" value="1"/>
</dbReference>
<feature type="domain" description="3'-5' exonuclease" evidence="14">
    <location>
        <begin position="319"/>
        <end position="512"/>
    </location>
</feature>
<dbReference type="Gene3D" id="1.20.1060.10">
    <property type="entry name" value="Taq DNA Polymerase, Chain T, domain 4"/>
    <property type="match status" value="1"/>
</dbReference>
<dbReference type="InterPro" id="IPR002298">
    <property type="entry name" value="DNA_polymerase_A"/>
</dbReference>
<evidence type="ECO:0000256" key="6">
    <source>
        <dbReference type="ARBA" id="ARBA00022722"/>
    </source>
</evidence>
<keyword evidence="12" id="KW-0234">DNA repair</keyword>
<evidence type="ECO:0000256" key="3">
    <source>
        <dbReference type="ARBA" id="ARBA00022679"/>
    </source>
</evidence>
<dbReference type="NCBIfam" id="NF004397">
    <property type="entry name" value="PRK05755.1"/>
    <property type="match status" value="1"/>
</dbReference>
<evidence type="ECO:0000256" key="12">
    <source>
        <dbReference type="ARBA" id="ARBA00023204"/>
    </source>
</evidence>
<keyword evidence="8" id="KW-0378">Hydrolase</keyword>
<dbReference type="GO" id="GO:0008409">
    <property type="term" value="F:5'-3' exonuclease activity"/>
    <property type="evidence" value="ECO:0007669"/>
    <property type="project" value="InterPro"/>
</dbReference>
<evidence type="ECO:0000256" key="7">
    <source>
        <dbReference type="ARBA" id="ARBA00022763"/>
    </source>
</evidence>
<keyword evidence="10" id="KW-0239">DNA-directed DNA polymerase</keyword>
<dbReference type="SMART" id="SM00474">
    <property type="entry name" value="35EXOc"/>
    <property type="match status" value="1"/>
</dbReference>
<keyword evidence="6" id="KW-0540">Nuclease</keyword>
<reference evidence="17" key="1">
    <citation type="submission" date="2018-06" db="EMBL/GenBank/DDBJ databases">
        <authorList>
            <person name="Zhirakovskaya E."/>
        </authorList>
    </citation>
    <scope>NUCLEOTIDE SEQUENCE</scope>
</reference>
<dbReference type="SUPFAM" id="SSF47807">
    <property type="entry name" value="5' to 3' exonuclease, C-terminal subdomain"/>
    <property type="match status" value="1"/>
</dbReference>
<feature type="domain" description="5'-3' exonuclease" evidence="15">
    <location>
        <begin position="3"/>
        <end position="267"/>
    </location>
</feature>
<dbReference type="EC" id="2.7.7.7" evidence="2"/>
<dbReference type="InterPro" id="IPR036279">
    <property type="entry name" value="5-3_exonuclease_C_sf"/>
</dbReference>
<dbReference type="InterPro" id="IPR008918">
    <property type="entry name" value="HhH2"/>
</dbReference>
<evidence type="ECO:0000259" key="16">
    <source>
        <dbReference type="SMART" id="SM00482"/>
    </source>
</evidence>
<evidence type="ECO:0000313" key="17">
    <source>
        <dbReference type="EMBL" id="VAX18771.1"/>
    </source>
</evidence>
<dbReference type="Gene3D" id="3.40.50.1010">
    <property type="entry name" value="5'-nuclease"/>
    <property type="match status" value="1"/>
</dbReference>
<dbReference type="FunFam" id="1.20.1060.10:FF:000001">
    <property type="entry name" value="DNA polymerase I"/>
    <property type="match status" value="1"/>
</dbReference>
<keyword evidence="3 17" id="KW-0808">Transferase</keyword>
<dbReference type="InterPro" id="IPR019760">
    <property type="entry name" value="DNA-dir_DNA_pol_A_CS"/>
</dbReference>
<comment type="catalytic activity">
    <reaction evidence="13">
        <text>DNA(n) + a 2'-deoxyribonucleoside 5'-triphosphate = DNA(n+1) + diphosphate</text>
        <dbReference type="Rhea" id="RHEA:22508"/>
        <dbReference type="Rhea" id="RHEA-COMP:17339"/>
        <dbReference type="Rhea" id="RHEA-COMP:17340"/>
        <dbReference type="ChEBI" id="CHEBI:33019"/>
        <dbReference type="ChEBI" id="CHEBI:61560"/>
        <dbReference type="ChEBI" id="CHEBI:173112"/>
        <dbReference type="EC" id="2.7.7.7"/>
    </reaction>
</comment>
<proteinExistence type="inferred from homology"/>
<evidence type="ECO:0000256" key="5">
    <source>
        <dbReference type="ARBA" id="ARBA00022705"/>
    </source>
</evidence>
<dbReference type="PANTHER" id="PTHR10133:SF27">
    <property type="entry name" value="DNA POLYMERASE NU"/>
    <property type="match status" value="1"/>
</dbReference>
<sequence>MNKRQNRFVIVDAMAIAYKAYFAFINRPLVSSKGEPTSAIYGFMAQLVKIIEDTKPKYLAIATDSKEKTFRHEIYEGYKSSREVMPEDMIPQIKRMYEIIEALNVPLFIMPGYEADDIIGTVLKKTEALGIESFAITPDKDYIQLITDKSKVIKPGKTADDVMIIDREKAIHDMGFEPKYMVDYLALVGDSSDDIPGVAGIGPKTATPLIAQYGTIENIYDNIDNIKSASVRNKLLTNKDNAFLSKTLATIKTDVPIEFNIDKTEFTKPDLEKVNNILKELELKSIILKLNKLFGQSDDDIDIVEDTENLKFDPSNVDYKLISTEKEAEELAKLLLDSEVFVFDTETNSLDVFNVKLAGSSFTIKEGKAFFVPVDPFVESDSLFQRDLSGRIDIYKFRDIFKNVFENKKVKKVCQNGKYDIAVLRTNGIDVHNFYFDTMLASYILDPDQRHGMDALADTYLNYTPIPISELIGKEKNPDLIFDVEIDKLKDYACEDSDITYRLYKIFDKELKKKKQDKIAYEVEFPLVPVLEDMERTGVNLDIKALQKFSEELRIAMDSYTYRIFEIAGESFNINSPKQLQYILFDKLGLKPTKKTKTGYSTDAGSLEALKGQNEIINYLLEYRQATKLKSTYADALPKLVNPKTKRLHTSFNQTVASTGRLSSLNPNLQNIPIRTELGKKIRAAFTARSKDHVILSSDYSQIELRIMASISGDETLIEAFKNGEDIHRSTAALVFGVDPDDVEPDMRRKAKEVNFGILYGIGAFGLANRLGISRSEAQIIIDTYFEKFNKVKAFIEESINTAKENGFAETLLGRRRYLKNINSKNRSVRQFEERVAVNMPIQGTAADMIKLAMINVFNEFERVKVNSKMVLQVHDELVFDVSKEELEIVKPIIKKCMEEALPLNVPISVDIGAGKNWLEAH</sequence>
<evidence type="ECO:0000259" key="15">
    <source>
        <dbReference type="SMART" id="SM00475"/>
    </source>
</evidence>
<dbReference type="Pfam" id="PF01612">
    <property type="entry name" value="DNA_pol_A_exo1"/>
    <property type="match status" value="1"/>
</dbReference>
<dbReference type="Gene3D" id="1.10.150.20">
    <property type="entry name" value="5' to 3' exonuclease, C-terminal subdomain"/>
    <property type="match status" value="2"/>
</dbReference>
<comment type="similarity">
    <text evidence="1">Belongs to the DNA polymerase type-A family.</text>
</comment>